<evidence type="ECO:0000313" key="8">
    <source>
        <dbReference type="Proteomes" id="UP000247790"/>
    </source>
</evidence>
<dbReference type="PANTHER" id="PTHR34276">
    <property type="entry name" value="MINI-RIBONUCLEASE 3"/>
    <property type="match status" value="1"/>
</dbReference>
<comment type="subcellular location">
    <subcellularLocation>
        <location evidence="4">Cytoplasm</location>
    </subcellularLocation>
</comment>
<evidence type="ECO:0000313" key="7">
    <source>
        <dbReference type="EMBL" id="PYE43662.1"/>
    </source>
</evidence>
<sequence>MSEEKEGILSQSVEQSVQGMQTEGKKNQVDTSEGGWFPYPPSRPARLIPPIALAYIGDAVYEVAVRQYLLSKANMRPNHLHRSATKLVSAKAQSRILTSIEAALTEDELDVVRQGRNAKSGSVPKNADVLEYRHATAFECLIGYLYSSSQHHRMVELIGLGIEQAEQAAASTSK</sequence>
<accession>A0A2V4VBQ9</accession>
<keyword evidence="4" id="KW-0699">rRNA-binding</keyword>
<name>A0A2V4VBQ9_PAEBA</name>
<comment type="subunit">
    <text evidence="4">Homodimer.</text>
</comment>
<keyword evidence="4" id="KW-0698">rRNA processing</keyword>
<keyword evidence="1 4" id="KW-0540">Nuclease</keyword>
<keyword evidence="4" id="KW-0690">Ribosome biogenesis</keyword>
<dbReference type="Pfam" id="PF00636">
    <property type="entry name" value="Ribonuclease_3"/>
    <property type="match status" value="1"/>
</dbReference>
<feature type="active site" evidence="4">
    <location>
        <position position="58"/>
    </location>
</feature>
<proteinExistence type="inferred from homology"/>
<dbReference type="GO" id="GO:0004525">
    <property type="term" value="F:ribonuclease III activity"/>
    <property type="evidence" value="ECO:0007669"/>
    <property type="project" value="InterPro"/>
</dbReference>
<dbReference type="EMBL" id="QJSW01000028">
    <property type="protein sequence ID" value="PYE43662.1"/>
    <property type="molecule type" value="Genomic_DNA"/>
</dbReference>
<comment type="similarity">
    <text evidence="4">Belongs to the MrnC RNase family.</text>
</comment>
<organism evidence="7 8">
    <name type="scientific">Paenibacillus barcinonensis</name>
    <dbReference type="NCBI Taxonomy" id="198119"/>
    <lineage>
        <taxon>Bacteria</taxon>
        <taxon>Bacillati</taxon>
        <taxon>Bacillota</taxon>
        <taxon>Bacilli</taxon>
        <taxon>Bacillales</taxon>
        <taxon>Paenibacillaceae</taxon>
        <taxon>Paenibacillus</taxon>
    </lineage>
</organism>
<gene>
    <name evidence="4" type="primary">mrnC</name>
    <name evidence="7" type="ORF">DFQ00_12819</name>
</gene>
<feature type="region of interest" description="Disordered" evidence="5">
    <location>
        <begin position="1"/>
        <end position="36"/>
    </location>
</feature>
<reference evidence="7 8" key="1">
    <citation type="submission" date="2018-06" db="EMBL/GenBank/DDBJ databases">
        <title>Genomic Encyclopedia of Type Strains, Phase III (KMG-III): the genomes of soil and plant-associated and newly described type strains.</title>
        <authorList>
            <person name="Whitman W."/>
        </authorList>
    </citation>
    <scope>NUCLEOTIDE SEQUENCE [LARGE SCALE GENOMIC DNA]</scope>
    <source>
        <strain evidence="7 8">CECT 7022</strain>
    </source>
</reference>
<protein>
    <recommendedName>
        <fullName evidence="4">Mini-ribonuclease 3</fullName>
        <shortName evidence="4">Mini-3</shortName>
        <shortName evidence="4">Mini-RNase 3</shortName>
        <ecNumber evidence="4">3.1.26.-</ecNumber>
    </recommendedName>
    <alternativeName>
        <fullName evidence="4">Mini-RNase III</fullName>
        <shortName evidence="4">Mini-III</shortName>
    </alternativeName>
</protein>
<evidence type="ECO:0000256" key="2">
    <source>
        <dbReference type="ARBA" id="ARBA00022759"/>
    </source>
</evidence>
<dbReference type="Proteomes" id="UP000247790">
    <property type="component" value="Unassembled WGS sequence"/>
</dbReference>
<keyword evidence="3 4" id="KW-0378">Hydrolase</keyword>
<dbReference type="EC" id="3.1.26.-" evidence="4"/>
<dbReference type="HAMAP" id="MF_01468">
    <property type="entry name" value="RNase_Mini_III"/>
    <property type="match status" value="1"/>
</dbReference>
<dbReference type="SMART" id="SM00535">
    <property type="entry name" value="RIBOc"/>
    <property type="match status" value="1"/>
</dbReference>
<evidence type="ECO:0000256" key="1">
    <source>
        <dbReference type="ARBA" id="ARBA00022722"/>
    </source>
</evidence>
<dbReference type="GO" id="GO:0005737">
    <property type="term" value="C:cytoplasm"/>
    <property type="evidence" value="ECO:0007669"/>
    <property type="project" value="UniProtKB-SubCell"/>
</dbReference>
<keyword evidence="4" id="KW-0694">RNA-binding</keyword>
<keyword evidence="4" id="KW-0460">Magnesium</keyword>
<dbReference type="InterPro" id="IPR000999">
    <property type="entry name" value="RNase_III_dom"/>
</dbReference>
<dbReference type="GO" id="GO:0006364">
    <property type="term" value="P:rRNA processing"/>
    <property type="evidence" value="ECO:0007669"/>
    <property type="project" value="UniProtKB-UniRule"/>
</dbReference>
<dbReference type="GO" id="GO:0019843">
    <property type="term" value="F:rRNA binding"/>
    <property type="evidence" value="ECO:0007669"/>
    <property type="project" value="UniProtKB-UniRule"/>
</dbReference>
<keyword evidence="4" id="KW-0963">Cytoplasm</keyword>
<dbReference type="Gene3D" id="1.10.1520.10">
    <property type="entry name" value="Ribonuclease III domain"/>
    <property type="match status" value="1"/>
</dbReference>
<dbReference type="InterPro" id="IPR008226">
    <property type="entry name" value="Mini3_fam"/>
</dbReference>
<evidence type="ECO:0000256" key="5">
    <source>
        <dbReference type="SAM" id="MobiDB-lite"/>
    </source>
</evidence>
<dbReference type="InterPro" id="IPR036389">
    <property type="entry name" value="RNase_III_sf"/>
</dbReference>
<comment type="cofactor">
    <cofactor evidence="4">
        <name>Mg(2+)</name>
        <dbReference type="ChEBI" id="CHEBI:18420"/>
    </cofactor>
</comment>
<dbReference type="SUPFAM" id="SSF69065">
    <property type="entry name" value="RNase III domain-like"/>
    <property type="match status" value="1"/>
</dbReference>
<feature type="compositionally biased region" description="Polar residues" evidence="5">
    <location>
        <begin position="9"/>
        <end position="21"/>
    </location>
</feature>
<dbReference type="PANTHER" id="PTHR34276:SF1">
    <property type="entry name" value="MINI-RIBONUCLEASE 3"/>
    <property type="match status" value="1"/>
</dbReference>
<evidence type="ECO:0000259" key="6">
    <source>
        <dbReference type="SMART" id="SM00535"/>
    </source>
</evidence>
<evidence type="ECO:0000256" key="4">
    <source>
        <dbReference type="HAMAP-Rule" id="MF_01468"/>
    </source>
</evidence>
<feature type="domain" description="RNase III" evidence="6">
    <location>
        <begin position="24"/>
        <end position="165"/>
    </location>
</feature>
<comment type="function">
    <text evidence="4">Involved in correct processing of both the 5' and 3' ends of 23S rRNA precursor. Processes 30S rRNA precursor transcript even in absence of ribonuclease 3 (Rnc); Rnc processes 30S rRNA into smaller rRNA precursors.</text>
</comment>
<dbReference type="AlphaFoldDB" id="A0A2V4VBQ9"/>
<comment type="caution">
    <text evidence="7">The sequence shown here is derived from an EMBL/GenBank/DDBJ whole genome shotgun (WGS) entry which is preliminary data.</text>
</comment>
<evidence type="ECO:0000256" key="3">
    <source>
        <dbReference type="ARBA" id="ARBA00022801"/>
    </source>
</evidence>
<keyword evidence="2 4" id="KW-0255">Endonuclease</keyword>